<evidence type="ECO:0000313" key="8">
    <source>
        <dbReference type="Proteomes" id="UP000304864"/>
    </source>
</evidence>
<evidence type="ECO:0000256" key="2">
    <source>
        <dbReference type="ARBA" id="ARBA00022692"/>
    </source>
</evidence>
<dbReference type="PANTHER" id="PTHR32322">
    <property type="entry name" value="INNER MEMBRANE TRANSPORTER"/>
    <property type="match status" value="1"/>
</dbReference>
<feature type="transmembrane region" description="Helical" evidence="5">
    <location>
        <begin position="247"/>
        <end position="266"/>
    </location>
</feature>
<proteinExistence type="predicted"/>
<dbReference type="SUPFAM" id="SSF103481">
    <property type="entry name" value="Multidrug resistance efflux transporter EmrE"/>
    <property type="match status" value="2"/>
</dbReference>
<dbReference type="GO" id="GO:0016020">
    <property type="term" value="C:membrane"/>
    <property type="evidence" value="ECO:0007669"/>
    <property type="project" value="UniProtKB-SubCell"/>
</dbReference>
<keyword evidence="3 5" id="KW-1133">Transmembrane helix</keyword>
<evidence type="ECO:0000259" key="6">
    <source>
        <dbReference type="Pfam" id="PF00892"/>
    </source>
</evidence>
<evidence type="ECO:0000256" key="3">
    <source>
        <dbReference type="ARBA" id="ARBA00022989"/>
    </source>
</evidence>
<dbReference type="PANTHER" id="PTHR32322:SF9">
    <property type="entry name" value="AMINO-ACID METABOLITE EFFLUX PUMP-RELATED"/>
    <property type="match status" value="1"/>
</dbReference>
<feature type="transmembrane region" description="Helical" evidence="5">
    <location>
        <begin position="74"/>
        <end position="94"/>
    </location>
</feature>
<evidence type="ECO:0000256" key="1">
    <source>
        <dbReference type="ARBA" id="ARBA00004141"/>
    </source>
</evidence>
<dbReference type="Proteomes" id="UP000304864">
    <property type="component" value="Chromosome"/>
</dbReference>
<feature type="domain" description="EamA" evidence="6">
    <location>
        <begin position="10"/>
        <end position="143"/>
    </location>
</feature>
<feature type="transmembrane region" description="Helical" evidence="5">
    <location>
        <begin position="154"/>
        <end position="174"/>
    </location>
</feature>
<reference evidence="7 8" key="1">
    <citation type="submission" date="2019-05" db="EMBL/GenBank/DDBJ databases">
        <title>Thiomicrorhabdus sediminis sp. nov, a novel sulfur-oxidizing bacterium isolated from coastal sediment.</title>
        <authorList>
            <person name="Liu X."/>
        </authorList>
    </citation>
    <scope>NUCLEOTIDE SEQUENCE [LARGE SCALE GENOMIC DNA]</scope>
    <source>
        <strain evidence="7 8">G1</strain>
    </source>
</reference>
<dbReference type="RefSeq" id="WP_138563521.1">
    <property type="nucleotide sequence ID" value="NZ_CP040602.1"/>
</dbReference>
<name>A0A4P9K389_9GAMM</name>
<sequence length="298" mass="32298">MTPKHLFELFILSALWGGSFLFMRIAAPEFGSFELASLHIIIGGLVLLPIFVWMGRKFFATLARPQQTQTLKNMALVGFGNMVIPFSLFTYAALHIEAGLMSIVNATTPLWGAAIGALLFAHRLPAIAWFGLLIGFIGVIVVTSHQLIDGMSVELLAILAVVGATLCYGIFTNYSKKHLIGIPPLLVASGTLLTGGLMMLPVALWFGINDDISLRAWLSVLALGGLSTGFAFILFFRLLEQTRPSHAMLVTYLVPIFGVLFGNVFLDESFYINMLFGGLLILTGVMLTAGLIGQRSSK</sequence>
<keyword evidence="4 5" id="KW-0472">Membrane</keyword>
<keyword evidence="8" id="KW-1185">Reference proteome</keyword>
<protein>
    <submittedName>
        <fullName evidence="7">DMT family transporter</fullName>
    </submittedName>
</protein>
<dbReference type="InterPro" id="IPR037185">
    <property type="entry name" value="EmrE-like"/>
</dbReference>
<feature type="transmembrane region" description="Helical" evidence="5">
    <location>
        <begin position="214"/>
        <end position="235"/>
    </location>
</feature>
<feature type="transmembrane region" description="Helical" evidence="5">
    <location>
        <begin position="272"/>
        <end position="292"/>
    </location>
</feature>
<dbReference type="EMBL" id="CP040602">
    <property type="protein sequence ID" value="QCU89298.1"/>
    <property type="molecule type" value="Genomic_DNA"/>
</dbReference>
<organism evidence="7 8">
    <name type="scientific">Thiomicrorhabdus sediminis</name>
    <dbReference type="NCBI Taxonomy" id="2580412"/>
    <lineage>
        <taxon>Bacteria</taxon>
        <taxon>Pseudomonadati</taxon>
        <taxon>Pseudomonadota</taxon>
        <taxon>Gammaproteobacteria</taxon>
        <taxon>Thiotrichales</taxon>
        <taxon>Piscirickettsiaceae</taxon>
        <taxon>Thiomicrorhabdus</taxon>
    </lineage>
</organism>
<feature type="transmembrane region" description="Helical" evidence="5">
    <location>
        <begin position="33"/>
        <end position="53"/>
    </location>
</feature>
<keyword evidence="2 5" id="KW-0812">Transmembrane</keyword>
<accession>A0A4P9K389</accession>
<feature type="transmembrane region" description="Helical" evidence="5">
    <location>
        <begin position="186"/>
        <end position="208"/>
    </location>
</feature>
<comment type="subcellular location">
    <subcellularLocation>
        <location evidence="1">Membrane</location>
        <topology evidence="1">Multi-pass membrane protein</topology>
    </subcellularLocation>
</comment>
<evidence type="ECO:0000256" key="4">
    <source>
        <dbReference type="ARBA" id="ARBA00023136"/>
    </source>
</evidence>
<gene>
    <name evidence="7" type="ORF">FE785_00960</name>
</gene>
<dbReference type="InterPro" id="IPR050638">
    <property type="entry name" value="AA-Vitamin_Transporters"/>
</dbReference>
<dbReference type="AlphaFoldDB" id="A0A4P9K389"/>
<feature type="transmembrane region" description="Helical" evidence="5">
    <location>
        <begin position="7"/>
        <end position="27"/>
    </location>
</feature>
<dbReference type="KEGG" id="thig:FE785_00960"/>
<evidence type="ECO:0000256" key="5">
    <source>
        <dbReference type="SAM" id="Phobius"/>
    </source>
</evidence>
<feature type="domain" description="EamA" evidence="6">
    <location>
        <begin position="156"/>
        <end position="288"/>
    </location>
</feature>
<feature type="transmembrane region" description="Helical" evidence="5">
    <location>
        <begin position="127"/>
        <end position="148"/>
    </location>
</feature>
<dbReference type="Pfam" id="PF00892">
    <property type="entry name" value="EamA"/>
    <property type="match status" value="2"/>
</dbReference>
<dbReference type="InterPro" id="IPR000620">
    <property type="entry name" value="EamA_dom"/>
</dbReference>
<dbReference type="OrthoDB" id="9810556at2"/>
<feature type="transmembrane region" description="Helical" evidence="5">
    <location>
        <begin position="100"/>
        <end position="120"/>
    </location>
</feature>
<evidence type="ECO:0000313" key="7">
    <source>
        <dbReference type="EMBL" id="QCU89298.1"/>
    </source>
</evidence>